<keyword evidence="9" id="KW-0378">Hydrolase</keyword>
<dbReference type="GO" id="GO:0006281">
    <property type="term" value="P:DNA repair"/>
    <property type="evidence" value="ECO:0007669"/>
    <property type="project" value="UniProtKB-KW"/>
</dbReference>
<dbReference type="InParanoid" id="A0A6J2Y5B7"/>
<keyword evidence="7" id="KW-0227">DNA damage</keyword>
<dbReference type="Pfam" id="PF10263">
    <property type="entry name" value="SprT-like"/>
    <property type="match status" value="1"/>
</dbReference>
<evidence type="ECO:0000256" key="12">
    <source>
        <dbReference type="ARBA" id="ARBA00023204"/>
    </source>
</evidence>
<evidence type="ECO:0000256" key="8">
    <source>
        <dbReference type="ARBA" id="ARBA00022771"/>
    </source>
</evidence>
<sequence length="688" mass="77350">MGEVDFQTALLLQYKFDQEAKHTESTDSDYQLALQLQEQFKSESDIEKPRNNLAYDVSSANKSKCLVDPSWEVIDPTPDVHVLFVTFNERFFWNKLLAVTVSWSKRMTSCAGICSYQGRAGMCSITLSEPLLKLRPRKDLVETLLHEMIHAYLFVTHNNRDRDGHGPEFHKHMYRINAETGTNITVYHSFHDEVRLYQQHWWRCDGPCQNRKPYFGMVRRATNRAPGPNDRWWAEHSRNCGGNFIKVKSPEPHVKSNKKNTTTGTVSNTKDSKNDIRKYISNVGSGSASNKENQPKNSKTSFNTSTISKPDLVNNIRSISNNVGGSQISNVIPSKSSNIFGFTGLGNGTTSSVLTPKKGSTSGMKGVVKNAGGSTFVVTKQGNQNNNTVQNTKLMKATETTVEVFSGTGRALGASSVPQNNSYSVVREHWLNKFDNKKAEAVKRPSTDVLQSSAKVAKSSGLNKIADDYNTAECPVCSEKIHIEILNEHLDHCLELSKEEIKECIICGQQVANTEYEVHTTKCTEKHFGEDADLDYANISKDGDVIDLTQSDSHKKQCPACKAELSNLEYDCHVEQCLLKMYDQLDEKYKLNKDIRTTCVACSKKILKSEMDYHLEECLGMSNIFDMTNVPVEEIEDIESNKYNCPFCLNLVLESEMQCHLNICLKTNEENDKSILIDSLCSSDFESD</sequence>
<keyword evidence="12" id="KW-0234">DNA repair</keyword>
<dbReference type="GO" id="GO:0005634">
    <property type="term" value="C:nucleus"/>
    <property type="evidence" value="ECO:0007669"/>
    <property type="project" value="UniProtKB-SubCell"/>
</dbReference>
<dbReference type="InterPro" id="IPR055220">
    <property type="entry name" value="SPRTN_ZBD"/>
</dbReference>
<keyword evidence="18" id="KW-1185">Reference proteome</keyword>
<accession>A0A6J2Y5B7</accession>
<dbReference type="GO" id="GO:0006508">
    <property type="term" value="P:proteolysis"/>
    <property type="evidence" value="ECO:0007669"/>
    <property type="project" value="UniProtKB-KW"/>
</dbReference>
<dbReference type="PANTHER" id="PTHR21220">
    <property type="entry name" value="DNA-DEPENDENT METALLOPROTEASE SPRTN"/>
    <property type="match status" value="1"/>
</dbReference>
<dbReference type="InterPro" id="IPR006642">
    <property type="entry name" value="Rad18_UBZ4"/>
</dbReference>
<proteinExistence type="inferred from homology"/>
<keyword evidence="8" id="KW-0863">Zinc-finger</keyword>
<evidence type="ECO:0000256" key="1">
    <source>
        <dbReference type="ARBA" id="ARBA00004123"/>
    </source>
</evidence>
<evidence type="ECO:0000256" key="9">
    <source>
        <dbReference type="ARBA" id="ARBA00022801"/>
    </source>
</evidence>
<evidence type="ECO:0000256" key="3">
    <source>
        <dbReference type="ARBA" id="ARBA00010724"/>
    </source>
</evidence>
<evidence type="ECO:0000256" key="4">
    <source>
        <dbReference type="ARBA" id="ARBA00022454"/>
    </source>
</evidence>
<protein>
    <recommendedName>
        <fullName evidence="14">Protein with SprT-like domain at the N terminus</fullName>
    </recommendedName>
</protein>
<dbReference type="RefSeq" id="XP_030758195.1">
    <property type="nucleotide sequence ID" value="XM_030902335.1"/>
</dbReference>
<dbReference type="OrthoDB" id="5236983at2759"/>
<evidence type="ECO:0000313" key="19">
    <source>
        <dbReference type="RefSeq" id="XP_030758195.1"/>
    </source>
</evidence>
<evidence type="ECO:0000256" key="10">
    <source>
        <dbReference type="ARBA" id="ARBA00022833"/>
    </source>
</evidence>
<evidence type="ECO:0000256" key="11">
    <source>
        <dbReference type="ARBA" id="ARBA00023049"/>
    </source>
</evidence>
<evidence type="ECO:0000256" key="6">
    <source>
        <dbReference type="ARBA" id="ARBA00022723"/>
    </source>
</evidence>
<evidence type="ECO:0000259" key="17">
    <source>
        <dbReference type="SMART" id="SM00734"/>
    </source>
</evidence>
<evidence type="ECO:0000256" key="14">
    <source>
        <dbReference type="ARBA" id="ARBA00030396"/>
    </source>
</evidence>
<reference evidence="19" key="1">
    <citation type="submission" date="2025-08" db="UniProtKB">
        <authorList>
            <consortium name="RefSeq"/>
        </authorList>
    </citation>
    <scope>IDENTIFICATION</scope>
    <source>
        <tissue evidence="19">Gonads</tissue>
    </source>
</reference>
<keyword evidence="4" id="KW-0158">Chromosome</keyword>
<evidence type="ECO:0000256" key="2">
    <source>
        <dbReference type="ARBA" id="ARBA00004286"/>
    </source>
</evidence>
<dbReference type="AlphaFoldDB" id="A0A6J2Y5B7"/>
<keyword evidence="11" id="KW-0482">Metalloprotease</keyword>
<evidence type="ECO:0000256" key="7">
    <source>
        <dbReference type="ARBA" id="ARBA00022763"/>
    </source>
</evidence>
<dbReference type="GO" id="GO:0008270">
    <property type="term" value="F:zinc ion binding"/>
    <property type="evidence" value="ECO:0007669"/>
    <property type="project" value="UniProtKB-KW"/>
</dbReference>
<dbReference type="Proteomes" id="UP000504635">
    <property type="component" value="Unplaced"/>
</dbReference>
<dbReference type="GO" id="GO:0004222">
    <property type="term" value="F:metalloendopeptidase activity"/>
    <property type="evidence" value="ECO:0007669"/>
    <property type="project" value="InterPro"/>
</dbReference>
<evidence type="ECO:0000259" key="16">
    <source>
        <dbReference type="SMART" id="SM00731"/>
    </source>
</evidence>
<feature type="compositionally biased region" description="Polar residues" evidence="15">
    <location>
        <begin position="282"/>
        <end position="306"/>
    </location>
</feature>
<evidence type="ECO:0000313" key="18">
    <source>
        <dbReference type="Proteomes" id="UP000504635"/>
    </source>
</evidence>
<feature type="compositionally biased region" description="Polar residues" evidence="15">
    <location>
        <begin position="259"/>
        <end position="269"/>
    </location>
</feature>
<feature type="domain" description="UBZ4-type" evidence="17">
    <location>
        <begin position="596"/>
        <end position="619"/>
    </location>
</feature>
<feature type="domain" description="SprT-like" evidence="16">
    <location>
        <begin position="78"/>
        <end position="247"/>
    </location>
</feature>
<keyword evidence="5" id="KW-0645">Protease</keyword>
<dbReference type="PANTHER" id="PTHR21220:SF0">
    <property type="entry name" value="DNA-DEPENDENT METALLOPROTEASE SPRTN"/>
    <property type="match status" value="1"/>
</dbReference>
<evidence type="ECO:0000256" key="13">
    <source>
        <dbReference type="ARBA" id="ARBA00023242"/>
    </source>
</evidence>
<keyword evidence="13" id="KW-0539">Nucleus</keyword>
<dbReference type="GeneID" id="115883907"/>
<dbReference type="SMART" id="SM00734">
    <property type="entry name" value="ZnF_Rad18"/>
    <property type="match status" value="3"/>
</dbReference>
<comment type="similarity">
    <text evidence="3">Belongs to the Spartan family.</text>
</comment>
<keyword evidence="6" id="KW-0479">Metal-binding</keyword>
<comment type="subcellular location">
    <subcellularLocation>
        <location evidence="2">Chromosome</location>
    </subcellularLocation>
    <subcellularLocation>
        <location evidence="1">Nucleus</location>
    </subcellularLocation>
</comment>
<dbReference type="SMART" id="SM00731">
    <property type="entry name" value="SprT"/>
    <property type="match status" value="1"/>
</dbReference>
<organism evidence="18 19">
    <name type="scientific">Sitophilus oryzae</name>
    <name type="common">Rice weevil</name>
    <name type="synonym">Curculio oryzae</name>
    <dbReference type="NCBI Taxonomy" id="7048"/>
    <lineage>
        <taxon>Eukaryota</taxon>
        <taxon>Metazoa</taxon>
        <taxon>Ecdysozoa</taxon>
        <taxon>Arthropoda</taxon>
        <taxon>Hexapoda</taxon>
        <taxon>Insecta</taxon>
        <taxon>Pterygota</taxon>
        <taxon>Neoptera</taxon>
        <taxon>Endopterygota</taxon>
        <taxon>Coleoptera</taxon>
        <taxon>Polyphaga</taxon>
        <taxon>Cucujiformia</taxon>
        <taxon>Curculionidae</taxon>
        <taxon>Dryophthorinae</taxon>
        <taxon>Sitophilus</taxon>
    </lineage>
</organism>
<dbReference type="GO" id="GO:0005694">
    <property type="term" value="C:chromosome"/>
    <property type="evidence" value="ECO:0007669"/>
    <property type="project" value="UniProtKB-SubCell"/>
</dbReference>
<dbReference type="GO" id="GO:0031593">
    <property type="term" value="F:polyubiquitin modification-dependent protein binding"/>
    <property type="evidence" value="ECO:0007669"/>
    <property type="project" value="TreeGrafter"/>
</dbReference>
<dbReference type="Gene3D" id="3.30.160.60">
    <property type="entry name" value="Classic Zinc Finger"/>
    <property type="match status" value="1"/>
</dbReference>
<evidence type="ECO:0000256" key="5">
    <source>
        <dbReference type="ARBA" id="ARBA00022670"/>
    </source>
</evidence>
<feature type="domain" description="UBZ4-type" evidence="17">
    <location>
        <begin position="642"/>
        <end position="665"/>
    </location>
</feature>
<evidence type="ECO:0000256" key="15">
    <source>
        <dbReference type="SAM" id="MobiDB-lite"/>
    </source>
</evidence>
<name>A0A6J2Y5B7_SITOR</name>
<dbReference type="KEGG" id="soy:115883907"/>
<dbReference type="Pfam" id="PF22934">
    <property type="entry name" value="SPRTN_ZBD"/>
    <property type="match status" value="1"/>
</dbReference>
<dbReference type="GO" id="GO:0003697">
    <property type="term" value="F:single-stranded DNA binding"/>
    <property type="evidence" value="ECO:0007669"/>
    <property type="project" value="InterPro"/>
</dbReference>
<feature type="domain" description="UBZ4-type" evidence="17">
    <location>
        <begin position="471"/>
        <end position="494"/>
    </location>
</feature>
<gene>
    <name evidence="19" type="primary">LOC115883907</name>
</gene>
<feature type="region of interest" description="Disordered" evidence="15">
    <location>
        <begin position="250"/>
        <end position="306"/>
    </location>
</feature>
<keyword evidence="10" id="KW-0862">Zinc</keyword>
<dbReference type="InterPro" id="IPR006640">
    <property type="entry name" value="SprT-like_domain"/>
</dbReference>
<dbReference type="InterPro" id="IPR044245">
    <property type="entry name" value="Spartan"/>
</dbReference>